<reference evidence="6" key="2">
    <citation type="submission" date="2025-08" db="UniProtKB">
        <authorList>
            <consortium name="RefSeq"/>
        </authorList>
    </citation>
    <scope>IDENTIFICATION</scope>
    <source>
        <tissue evidence="6">Young leaves</tissue>
    </source>
</reference>
<dbReference type="InterPro" id="IPR011990">
    <property type="entry name" value="TPR-like_helical_dom_sf"/>
</dbReference>
<dbReference type="GeneID" id="113866833"/>
<keyword evidence="5" id="KW-1185">Reference proteome</keyword>
<evidence type="ECO:0000256" key="1">
    <source>
        <dbReference type="ARBA" id="ARBA00007626"/>
    </source>
</evidence>
<protein>
    <submittedName>
        <fullName evidence="6">Pentatricopeptide repeat-containing protein At3g16710, mitochondrial</fullName>
    </submittedName>
</protein>
<keyword evidence="2" id="KW-0677">Repeat</keyword>
<dbReference type="SUPFAM" id="SSF81901">
    <property type="entry name" value="HCP-like"/>
    <property type="match status" value="1"/>
</dbReference>
<feature type="chain" id="PRO_5034084018" evidence="4">
    <location>
        <begin position="26"/>
        <end position="276"/>
    </location>
</feature>
<dbReference type="Pfam" id="PF01535">
    <property type="entry name" value="PPR"/>
    <property type="match status" value="1"/>
</dbReference>
<feature type="repeat" description="PPR" evidence="3">
    <location>
        <begin position="205"/>
        <end position="239"/>
    </location>
</feature>
<feature type="signal peptide" evidence="4">
    <location>
        <begin position="1"/>
        <end position="25"/>
    </location>
</feature>
<dbReference type="PANTHER" id="PTHR47941">
    <property type="entry name" value="PENTATRICOPEPTIDE REPEAT-CONTAINING PROTEIN 3, MITOCHONDRIAL"/>
    <property type="match status" value="1"/>
</dbReference>
<dbReference type="AlphaFoldDB" id="A0A8B8LNE7"/>
<dbReference type="Gene3D" id="1.25.40.10">
    <property type="entry name" value="Tetratricopeptide repeat domain"/>
    <property type="match status" value="2"/>
</dbReference>
<feature type="repeat" description="PPR" evidence="3">
    <location>
        <begin position="135"/>
        <end position="169"/>
    </location>
</feature>
<comment type="similarity">
    <text evidence="1">Belongs to the PPR family. P subfamily.</text>
</comment>
<dbReference type="Pfam" id="PF13041">
    <property type="entry name" value="PPR_2"/>
    <property type="match status" value="1"/>
</dbReference>
<dbReference type="PROSITE" id="PS51375">
    <property type="entry name" value="PPR"/>
    <property type="match status" value="5"/>
</dbReference>
<proteinExistence type="inferred from homology"/>
<dbReference type="KEGG" id="aprc:113866833"/>
<gene>
    <name evidence="6" type="primary">LOC113866833</name>
</gene>
<feature type="repeat" description="PPR" evidence="3">
    <location>
        <begin position="58"/>
        <end position="92"/>
    </location>
</feature>
<dbReference type="Proteomes" id="UP000694853">
    <property type="component" value="Unplaced"/>
</dbReference>
<name>A0A8B8LNE7_ABRPR</name>
<evidence type="ECO:0000256" key="4">
    <source>
        <dbReference type="SAM" id="SignalP"/>
    </source>
</evidence>
<sequence length="276" mass="31052">MSLARLRYALSLTLFKFLSFPLSYPAKLHTHSSPPFIRNVNDAVASFNRMLNMRLSPSIVEFNKILASLSKTKHFHIAIALFQQLGSKGIEPTIPNTITFNTFMNGLCLINNVRKALHLHDKTIAQGFQMDQPADIITYNSLIHALFKNHHVDWAIALLNKVIDKGIHPNAYTNTILIDGLCKSGRLKDAIDTFEDLLVKGYHLNVRSYNVVISGLCREGLLDEALALKSRMEDSGYSPDDAVTFEIIIRALFEKHEHGKAEKLLLDMVARGLLQE</sequence>
<evidence type="ECO:0000313" key="5">
    <source>
        <dbReference type="Proteomes" id="UP000694853"/>
    </source>
</evidence>
<evidence type="ECO:0000313" key="6">
    <source>
        <dbReference type="RefSeq" id="XP_027357432.1"/>
    </source>
</evidence>
<dbReference type="InterPro" id="IPR002885">
    <property type="entry name" value="PPR_rpt"/>
</dbReference>
<dbReference type="Pfam" id="PF12854">
    <property type="entry name" value="PPR_1"/>
    <property type="match status" value="2"/>
</dbReference>
<feature type="repeat" description="PPR" evidence="3">
    <location>
        <begin position="170"/>
        <end position="204"/>
    </location>
</feature>
<organism evidence="5 6">
    <name type="scientific">Abrus precatorius</name>
    <name type="common">Indian licorice</name>
    <name type="synonym">Glycine abrus</name>
    <dbReference type="NCBI Taxonomy" id="3816"/>
    <lineage>
        <taxon>Eukaryota</taxon>
        <taxon>Viridiplantae</taxon>
        <taxon>Streptophyta</taxon>
        <taxon>Embryophyta</taxon>
        <taxon>Tracheophyta</taxon>
        <taxon>Spermatophyta</taxon>
        <taxon>Magnoliopsida</taxon>
        <taxon>eudicotyledons</taxon>
        <taxon>Gunneridae</taxon>
        <taxon>Pentapetalae</taxon>
        <taxon>rosids</taxon>
        <taxon>fabids</taxon>
        <taxon>Fabales</taxon>
        <taxon>Fabaceae</taxon>
        <taxon>Papilionoideae</taxon>
        <taxon>50 kb inversion clade</taxon>
        <taxon>NPAAA clade</taxon>
        <taxon>indigoferoid/millettioid clade</taxon>
        <taxon>Abreae</taxon>
        <taxon>Abrus</taxon>
    </lineage>
</organism>
<dbReference type="OrthoDB" id="185373at2759"/>
<keyword evidence="4" id="KW-0732">Signal</keyword>
<evidence type="ECO:0000256" key="3">
    <source>
        <dbReference type="PROSITE-ProRule" id="PRU00708"/>
    </source>
</evidence>
<dbReference type="NCBIfam" id="TIGR00756">
    <property type="entry name" value="PPR"/>
    <property type="match status" value="4"/>
</dbReference>
<dbReference type="RefSeq" id="XP_027357432.1">
    <property type="nucleotide sequence ID" value="XM_027501631.1"/>
</dbReference>
<evidence type="ECO:0000256" key="2">
    <source>
        <dbReference type="ARBA" id="ARBA00022737"/>
    </source>
</evidence>
<feature type="repeat" description="PPR" evidence="3">
    <location>
        <begin position="96"/>
        <end position="130"/>
    </location>
</feature>
<accession>A0A8B8LNE7</accession>
<reference evidence="5" key="1">
    <citation type="journal article" date="2019" name="Toxins">
        <title>Detection of Abrin-Like and Prepropulchellin-Like Toxin Genes and Transcripts Using Whole Genome Sequencing and Full-Length Transcript Sequencing of Abrus precatorius.</title>
        <authorList>
            <person name="Hovde B.T."/>
            <person name="Daligault H.E."/>
            <person name="Hanschen E.R."/>
            <person name="Kunde Y.A."/>
            <person name="Johnson M.B."/>
            <person name="Starkenburg S.R."/>
            <person name="Johnson S.L."/>
        </authorList>
    </citation>
    <scope>NUCLEOTIDE SEQUENCE [LARGE SCALE GENOMIC DNA]</scope>
</reference>